<dbReference type="EMBL" id="CM003533">
    <property type="protein sequence ID" value="RCV32021.1"/>
    <property type="molecule type" value="Genomic_DNA"/>
</dbReference>
<dbReference type="AlphaFoldDB" id="A0A368RPF2"/>
<proteinExistence type="predicted"/>
<feature type="region of interest" description="Disordered" evidence="1">
    <location>
        <begin position="162"/>
        <end position="219"/>
    </location>
</feature>
<feature type="compositionally biased region" description="Basic and acidic residues" evidence="1">
    <location>
        <begin position="196"/>
        <end position="207"/>
    </location>
</feature>
<reference evidence="2" key="2">
    <citation type="submission" date="2015-07" db="EMBL/GenBank/DDBJ databases">
        <authorList>
            <person name="Noorani M."/>
        </authorList>
    </citation>
    <scope>NUCLEOTIDE SEQUENCE</scope>
    <source>
        <strain evidence="2">Yugu1</strain>
    </source>
</reference>
<evidence type="ECO:0000256" key="1">
    <source>
        <dbReference type="SAM" id="MobiDB-lite"/>
    </source>
</evidence>
<accession>A0A368RPF2</accession>
<protein>
    <submittedName>
        <fullName evidence="2">Uncharacterized protein</fullName>
    </submittedName>
</protein>
<sequence>MRLGARHAHGETCLSSWRRMSSVERQTASKIILFLAFQSTQAIASAAVWAAIGGKSTRRSQTASMASRAISGEGRPGRSRAQKRSSRGQAAKRCSSVSGEGAVGGVKRAMAVKQRPRARAAVAKNPEEEPDLLGGVANPVEFGHRRVAHRGAEQGVEVACSGGAGAGASEPPLLWTRRKGDGGDGAVEEAQFRLGNGREARLQEVRSHAPGRRPPLPPP</sequence>
<name>A0A368RPF2_SETIT</name>
<feature type="region of interest" description="Disordered" evidence="1">
    <location>
        <begin position="55"/>
        <end position="100"/>
    </location>
</feature>
<evidence type="ECO:0000313" key="2">
    <source>
        <dbReference type="EMBL" id="RCV32021.1"/>
    </source>
</evidence>
<feature type="compositionally biased region" description="Basic residues" evidence="1">
    <location>
        <begin position="77"/>
        <end position="86"/>
    </location>
</feature>
<reference evidence="2" key="1">
    <citation type="journal article" date="2012" name="Nat. Biotechnol.">
        <title>Reference genome sequence of the model plant Setaria.</title>
        <authorList>
            <person name="Bennetzen J.L."/>
            <person name="Schmutz J."/>
            <person name="Wang H."/>
            <person name="Percifield R."/>
            <person name="Hawkins J."/>
            <person name="Pontaroli A.C."/>
            <person name="Estep M."/>
            <person name="Feng L."/>
            <person name="Vaughn J.N."/>
            <person name="Grimwood J."/>
            <person name="Jenkins J."/>
            <person name="Barry K."/>
            <person name="Lindquist E."/>
            <person name="Hellsten U."/>
            <person name="Deshpande S."/>
            <person name="Wang X."/>
            <person name="Wu X."/>
            <person name="Mitros T."/>
            <person name="Triplett J."/>
            <person name="Yang X."/>
            <person name="Ye C.Y."/>
            <person name="Mauro-Herrera M."/>
            <person name="Wang L."/>
            <person name="Li P."/>
            <person name="Sharma M."/>
            <person name="Sharma R."/>
            <person name="Ronald P.C."/>
            <person name="Panaud O."/>
            <person name="Kellogg E.A."/>
            <person name="Brutnell T.P."/>
            <person name="Doust A.N."/>
            <person name="Tuskan G.A."/>
            <person name="Rokhsar D."/>
            <person name="Devos K.M."/>
        </authorList>
    </citation>
    <scope>NUCLEOTIDE SEQUENCE [LARGE SCALE GENOMIC DNA]</scope>
    <source>
        <strain evidence="2">Yugu1</strain>
    </source>
</reference>
<gene>
    <name evidence="2" type="ORF">SETIT_6G224700v2</name>
</gene>
<feature type="region of interest" description="Disordered" evidence="1">
    <location>
        <begin position="117"/>
        <end position="136"/>
    </location>
</feature>
<organism evidence="2">
    <name type="scientific">Setaria italica</name>
    <name type="common">Foxtail millet</name>
    <name type="synonym">Panicum italicum</name>
    <dbReference type="NCBI Taxonomy" id="4555"/>
    <lineage>
        <taxon>Eukaryota</taxon>
        <taxon>Viridiplantae</taxon>
        <taxon>Streptophyta</taxon>
        <taxon>Embryophyta</taxon>
        <taxon>Tracheophyta</taxon>
        <taxon>Spermatophyta</taxon>
        <taxon>Magnoliopsida</taxon>
        <taxon>Liliopsida</taxon>
        <taxon>Poales</taxon>
        <taxon>Poaceae</taxon>
        <taxon>PACMAD clade</taxon>
        <taxon>Panicoideae</taxon>
        <taxon>Panicodae</taxon>
        <taxon>Paniceae</taxon>
        <taxon>Cenchrinae</taxon>
        <taxon>Setaria</taxon>
    </lineage>
</organism>